<dbReference type="Proteomes" id="UP000192448">
    <property type="component" value="Unassembled WGS sequence"/>
</dbReference>
<protein>
    <submittedName>
        <fullName evidence="2">Uncharacterized protein</fullName>
    </submittedName>
</protein>
<name>A0A1X0ACJ3_9MYCO</name>
<keyword evidence="1" id="KW-1133">Transmembrane helix</keyword>
<keyword evidence="1" id="KW-0812">Transmembrane</keyword>
<keyword evidence="1" id="KW-0472">Membrane</keyword>
<dbReference type="OrthoDB" id="4762539at2"/>
<keyword evidence="3" id="KW-1185">Reference proteome</keyword>
<evidence type="ECO:0000256" key="1">
    <source>
        <dbReference type="SAM" id="Phobius"/>
    </source>
</evidence>
<proteinExistence type="predicted"/>
<sequence>MDTLQDASTSANSVQVPNPRAQLRLLLLGVAVAGTVVVALVAAVVMLALPIFQKPPERGAARLASPVPPDREFAYINPVSQWPSDWTAAVCHSLPYEVRMPYARLPNATATAVCRARIRPNGDVVNVTIARFPAELPMQIDLLNDGYKWYAFAYDHGQMMAFATYSEVTVTDPKTNLGESPVLQPLKQFGFNVYSGPGP</sequence>
<dbReference type="RefSeq" id="WP_083168876.1">
    <property type="nucleotide sequence ID" value="NZ_MVHF01000045.1"/>
</dbReference>
<reference evidence="2 3" key="1">
    <citation type="submission" date="2017-02" db="EMBL/GenBank/DDBJ databases">
        <title>The new phylogeny of genus Mycobacterium.</title>
        <authorList>
            <person name="Tortoli E."/>
            <person name="Trovato A."/>
            <person name="Cirillo D.M."/>
        </authorList>
    </citation>
    <scope>NUCLEOTIDE SEQUENCE [LARGE SCALE GENOMIC DNA]</scope>
    <source>
        <strain evidence="2 3">RW6</strain>
    </source>
</reference>
<dbReference type="EMBL" id="MVHF01000045">
    <property type="protein sequence ID" value="ORA27406.1"/>
    <property type="molecule type" value="Genomic_DNA"/>
</dbReference>
<dbReference type="AlphaFoldDB" id="A0A1X0ACJ3"/>
<comment type="caution">
    <text evidence="2">The sequence shown here is derived from an EMBL/GenBank/DDBJ whole genome shotgun (WGS) entry which is preliminary data.</text>
</comment>
<organism evidence="2 3">
    <name type="scientific">Mycobacterium aquaticum</name>
    <dbReference type="NCBI Taxonomy" id="1927124"/>
    <lineage>
        <taxon>Bacteria</taxon>
        <taxon>Bacillati</taxon>
        <taxon>Actinomycetota</taxon>
        <taxon>Actinomycetes</taxon>
        <taxon>Mycobacteriales</taxon>
        <taxon>Mycobacteriaceae</taxon>
        <taxon>Mycobacterium</taxon>
    </lineage>
</organism>
<accession>A0A1X0ACJ3</accession>
<evidence type="ECO:0000313" key="3">
    <source>
        <dbReference type="Proteomes" id="UP000192448"/>
    </source>
</evidence>
<feature type="transmembrane region" description="Helical" evidence="1">
    <location>
        <begin position="25"/>
        <end position="52"/>
    </location>
</feature>
<gene>
    <name evidence="2" type="ORF">BST13_30590</name>
</gene>
<evidence type="ECO:0000313" key="2">
    <source>
        <dbReference type="EMBL" id="ORA27406.1"/>
    </source>
</evidence>